<name>A0A1J1GKH7_PLARL</name>
<keyword evidence="3" id="KW-1185">Reference proteome</keyword>
<feature type="transmembrane region" description="Helical" evidence="1">
    <location>
        <begin position="192"/>
        <end position="213"/>
    </location>
</feature>
<reference evidence="2 3" key="1">
    <citation type="submission" date="2015-04" db="EMBL/GenBank/DDBJ databases">
        <authorList>
            <consortium name="Pathogen Informatics"/>
        </authorList>
    </citation>
    <scope>NUCLEOTIDE SEQUENCE [LARGE SCALE GENOMIC DNA]</scope>
    <source>
        <strain evidence="2 3">SGS1</strain>
    </source>
</reference>
<feature type="transmembrane region" description="Helical" evidence="1">
    <location>
        <begin position="47"/>
        <end position="64"/>
    </location>
</feature>
<protein>
    <submittedName>
        <fullName evidence="2">Fam-h protein</fullName>
    </submittedName>
</protein>
<evidence type="ECO:0000313" key="2">
    <source>
        <dbReference type="EMBL" id="CRG85287.1"/>
    </source>
</evidence>
<dbReference type="AlphaFoldDB" id="A0A1J1GKH7"/>
<organism evidence="2 3">
    <name type="scientific">Plasmodium relictum</name>
    <dbReference type="NCBI Taxonomy" id="85471"/>
    <lineage>
        <taxon>Eukaryota</taxon>
        <taxon>Sar</taxon>
        <taxon>Alveolata</taxon>
        <taxon>Apicomplexa</taxon>
        <taxon>Aconoidasida</taxon>
        <taxon>Haemosporida</taxon>
        <taxon>Plasmodiidae</taxon>
        <taxon>Plasmodium</taxon>
        <taxon>Plasmodium (Haemamoeba)</taxon>
    </lineage>
</organism>
<evidence type="ECO:0000313" key="3">
    <source>
        <dbReference type="Proteomes" id="UP000220158"/>
    </source>
</evidence>
<sequence>MNRGQNVILNISLYLGYYSLVAKNFFTTDMSTLKIYNKKEKKKVLNYIMRFFMFIFLLWVSQCSDNGVSFISWNYENELKNVLNLGIKRSLTENKNMEMQAKEGSNFCEHVVVTEETLESWNKLNNIGESVDAKEGNEIEIEKKNQKVKSNERILGICKNNFKLIILSLALLLSIFSFTFAVIYMTSYNLSIHLPIFEFSIIPILIIAIFLAYEEVKIRRKNKFK</sequence>
<proteinExistence type="predicted"/>
<dbReference type="Proteomes" id="UP000220158">
    <property type="component" value="Unassembled WGS sequence"/>
</dbReference>
<dbReference type="GeneID" id="39733990"/>
<evidence type="ECO:0000256" key="1">
    <source>
        <dbReference type="SAM" id="Phobius"/>
    </source>
</evidence>
<dbReference type="VEuPathDB" id="PlasmoDB:PRELSG_0007500"/>
<gene>
    <name evidence="2" type="ORF">PRELSG_0007500</name>
</gene>
<dbReference type="RefSeq" id="XP_028531269.1">
    <property type="nucleotide sequence ID" value="XM_028676856.1"/>
</dbReference>
<feature type="transmembrane region" description="Helical" evidence="1">
    <location>
        <begin position="164"/>
        <end position="186"/>
    </location>
</feature>
<keyword evidence="1" id="KW-0812">Transmembrane</keyword>
<dbReference type="KEGG" id="prel:PRELSG_0007500"/>
<accession>A0A1J1GKH7</accession>
<dbReference type="EMBL" id="CVMU01000390">
    <property type="protein sequence ID" value="CRG85287.1"/>
    <property type="molecule type" value="Genomic_DNA"/>
</dbReference>
<keyword evidence="1" id="KW-0472">Membrane</keyword>
<feature type="transmembrane region" description="Helical" evidence="1">
    <location>
        <begin position="7"/>
        <end position="27"/>
    </location>
</feature>
<keyword evidence="1" id="KW-1133">Transmembrane helix</keyword>